<keyword evidence="3" id="KW-1185">Reference proteome</keyword>
<evidence type="ECO:0000256" key="1">
    <source>
        <dbReference type="SAM" id="Phobius"/>
    </source>
</evidence>
<dbReference type="AlphaFoldDB" id="A0AAX4L0V4"/>
<evidence type="ECO:0000313" key="2">
    <source>
        <dbReference type="EMBL" id="WWQ60497.1"/>
    </source>
</evidence>
<feature type="transmembrane region" description="Helical" evidence="1">
    <location>
        <begin position="31"/>
        <end position="49"/>
    </location>
</feature>
<keyword evidence="1" id="KW-0812">Transmembrane</keyword>
<proteinExistence type="predicted"/>
<gene>
    <name evidence="2" type="ORF">V6M85_13870</name>
</gene>
<dbReference type="Proteomes" id="UP001432202">
    <property type="component" value="Chromosome"/>
</dbReference>
<name>A0AAX4L0V4_9CREN</name>
<reference evidence="2 3" key="1">
    <citation type="submission" date="2024-02" db="EMBL/GenBank/DDBJ databases">
        <title>STSV induces naive adaptation in Sulfolobus.</title>
        <authorList>
            <person name="Xiang X."/>
            <person name="Song M."/>
        </authorList>
    </citation>
    <scope>NUCLEOTIDE SEQUENCE [LARGE SCALE GENOMIC DNA]</scope>
    <source>
        <strain evidence="2 3">RT2</strain>
    </source>
</reference>
<dbReference type="EMBL" id="CP146016">
    <property type="protein sequence ID" value="WWQ60497.1"/>
    <property type="molecule type" value="Genomic_DNA"/>
</dbReference>
<keyword evidence="1" id="KW-0472">Membrane</keyword>
<feature type="transmembrane region" description="Helical" evidence="1">
    <location>
        <begin position="7"/>
        <end position="25"/>
    </location>
</feature>
<keyword evidence="1" id="KW-1133">Transmembrane helix</keyword>
<accession>A0AAX4L0V4</accession>
<sequence>MRPSTKSALIPFVVAGFLTILVIIAAISSNIAATGFLGFFAAIFYAMGIKIRQKEPKERVEFLAGKGLFSSWYWFNEKGIWKDNKFFLQWSEINDILVLRTFMRHYNRLRTFTVLDATRPNPESIEFGTIKIITKDGKQIEINEVVDPRTVVDYIKKVYLKV</sequence>
<dbReference type="GeneID" id="89337877"/>
<evidence type="ECO:0000313" key="3">
    <source>
        <dbReference type="Proteomes" id="UP001432202"/>
    </source>
</evidence>
<organism evidence="2 3">
    <name type="scientific">Sulfolobus tengchongensis</name>
    <dbReference type="NCBI Taxonomy" id="207809"/>
    <lineage>
        <taxon>Archaea</taxon>
        <taxon>Thermoproteota</taxon>
        <taxon>Thermoprotei</taxon>
        <taxon>Sulfolobales</taxon>
        <taxon>Sulfolobaceae</taxon>
        <taxon>Sulfolobus</taxon>
    </lineage>
</organism>
<protein>
    <submittedName>
        <fullName evidence="2">Uncharacterized protein</fullName>
    </submittedName>
</protein>
<dbReference type="RefSeq" id="WP_338601357.1">
    <property type="nucleotide sequence ID" value="NZ_CP146016.1"/>
</dbReference>